<feature type="chain" id="PRO_5039237698" evidence="1">
    <location>
        <begin position="25"/>
        <end position="254"/>
    </location>
</feature>
<keyword evidence="1" id="KW-0732">Signal</keyword>
<feature type="domain" description="Carboxymuconolactone decarboxylase-like" evidence="2">
    <location>
        <begin position="169"/>
        <end position="248"/>
    </location>
</feature>
<dbReference type="GO" id="GO:0051920">
    <property type="term" value="F:peroxiredoxin activity"/>
    <property type="evidence" value="ECO:0007669"/>
    <property type="project" value="InterPro"/>
</dbReference>
<organism evidence="3 4">
    <name type="scientific">Candidatus Avisuccinivibrio stercorigallinarum</name>
    <dbReference type="NCBI Taxonomy" id="2840704"/>
    <lineage>
        <taxon>Bacteria</taxon>
        <taxon>Pseudomonadati</taxon>
        <taxon>Pseudomonadota</taxon>
        <taxon>Gammaproteobacteria</taxon>
        <taxon>Aeromonadales</taxon>
        <taxon>Succinivibrionaceae</taxon>
        <taxon>Succinivibrionaceae incertae sedis</taxon>
        <taxon>Candidatus Avisuccinivibrio</taxon>
    </lineage>
</organism>
<protein>
    <submittedName>
        <fullName evidence="3">Carboxymuconolactone decarboxylase family protein</fullName>
    </submittedName>
</protein>
<reference evidence="3" key="1">
    <citation type="submission" date="2020-10" db="EMBL/GenBank/DDBJ databases">
        <authorList>
            <person name="Gilroy R."/>
        </authorList>
    </citation>
    <scope>NUCLEOTIDE SEQUENCE</scope>
    <source>
        <strain evidence="3">17213</strain>
    </source>
</reference>
<feature type="domain" description="Carboxymuconolactone decarboxylase-like" evidence="2">
    <location>
        <begin position="39"/>
        <end position="112"/>
    </location>
</feature>
<name>A0A9D9DCS5_9GAMM</name>
<dbReference type="Pfam" id="PF02627">
    <property type="entry name" value="CMD"/>
    <property type="match status" value="2"/>
</dbReference>
<dbReference type="Gene3D" id="1.20.1290.10">
    <property type="entry name" value="AhpD-like"/>
    <property type="match status" value="1"/>
</dbReference>
<evidence type="ECO:0000313" key="4">
    <source>
        <dbReference type="Proteomes" id="UP000823631"/>
    </source>
</evidence>
<comment type="caution">
    <text evidence="3">The sequence shown here is derived from an EMBL/GenBank/DDBJ whole genome shotgun (WGS) entry which is preliminary data.</text>
</comment>
<evidence type="ECO:0000313" key="3">
    <source>
        <dbReference type="EMBL" id="MBO8415977.1"/>
    </source>
</evidence>
<dbReference type="InterPro" id="IPR003779">
    <property type="entry name" value="CMD-like"/>
</dbReference>
<dbReference type="InterPro" id="IPR029032">
    <property type="entry name" value="AhpD-like"/>
</dbReference>
<dbReference type="PANTHER" id="PTHR33570">
    <property type="entry name" value="4-CARBOXYMUCONOLACTONE DECARBOXYLASE FAMILY PROTEIN"/>
    <property type="match status" value="1"/>
</dbReference>
<accession>A0A9D9DCS5</accession>
<proteinExistence type="predicted"/>
<dbReference type="EMBL" id="JADINH010000133">
    <property type="protein sequence ID" value="MBO8415977.1"/>
    <property type="molecule type" value="Genomic_DNA"/>
</dbReference>
<dbReference type="Proteomes" id="UP000823631">
    <property type="component" value="Unassembled WGS sequence"/>
</dbReference>
<dbReference type="PANTHER" id="PTHR33570:SF2">
    <property type="entry name" value="CARBOXYMUCONOLACTONE DECARBOXYLASE-LIKE DOMAIN-CONTAINING PROTEIN"/>
    <property type="match status" value="1"/>
</dbReference>
<dbReference type="SUPFAM" id="SSF69118">
    <property type="entry name" value="AhpD-like"/>
    <property type="match status" value="1"/>
</dbReference>
<feature type="signal peptide" evidence="1">
    <location>
        <begin position="1"/>
        <end position="24"/>
    </location>
</feature>
<dbReference type="AlphaFoldDB" id="A0A9D9DCS5"/>
<evidence type="ECO:0000259" key="2">
    <source>
        <dbReference type="Pfam" id="PF02627"/>
    </source>
</evidence>
<dbReference type="InterPro" id="IPR052512">
    <property type="entry name" value="4CMD/NDH-1_regulator"/>
</dbReference>
<sequence>MRIKTLICSAAAAVLLMQGGMTMAAEQNAHSLQGIEARLYQEIGQNVKLDVRMQHLIKITALTSVGSDKLMEQSIGLALDAGVKPDEIQEAMVQTMAYAGLARAMDADALLQQILAQRGLKIEVDHGVVTDADRFDKGLAQQKAIFGSGIDTMHANTKEDEKFLNITELTGYCFGDTYTRTGLSLKERELLTFCAITAMGGNWPQVKAHAQGNLNMQNTRQDLIDAITVMMPVIGFPKSLNALAIVNELTAPRQ</sequence>
<reference evidence="3" key="2">
    <citation type="journal article" date="2021" name="PeerJ">
        <title>Extensive microbial diversity within the chicken gut microbiome revealed by metagenomics and culture.</title>
        <authorList>
            <person name="Gilroy R."/>
            <person name="Ravi A."/>
            <person name="Getino M."/>
            <person name="Pursley I."/>
            <person name="Horton D.L."/>
            <person name="Alikhan N.F."/>
            <person name="Baker D."/>
            <person name="Gharbi K."/>
            <person name="Hall N."/>
            <person name="Watson M."/>
            <person name="Adriaenssens E.M."/>
            <person name="Foster-Nyarko E."/>
            <person name="Jarju S."/>
            <person name="Secka A."/>
            <person name="Antonio M."/>
            <person name="Oren A."/>
            <person name="Chaudhuri R.R."/>
            <person name="La Ragione R."/>
            <person name="Hildebrand F."/>
            <person name="Pallen M.J."/>
        </authorList>
    </citation>
    <scope>NUCLEOTIDE SEQUENCE</scope>
    <source>
        <strain evidence="3">17213</strain>
    </source>
</reference>
<evidence type="ECO:0000256" key="1">
    <source>
        <dbReference type="SAM" id="SignalP"/>
    </source>
</evidence>
<gene>
    <name evidence="3" type="ORF">IAB19_06325</name>
</gene>